<dbReference type="FunFam" id="3.30.160.60:FF:002343">
    <property type="entry name" value="Zinc finger protein 33A"/>
    <property type="match status" value="1"/>
</dbReference>
<dbReference type="Gene3D" id="3.30.160.60">
    <property type="entry name" value="Classic Zinc Finger"/>
    <property type="match status" value="2"/>
</dbReference>
<name>A0A7L0CZN8_9CHAR</name>
<evidence type="ECO:0000313" key="10">
    <source>
        <dbReference type="Proteomes" id="UP000545435"/>
    </source>
</evidence>
<feature type="non-terminal residue" evidence="9">
    <location>
        <position position="66"/>
    </location>
</feature>
<comment type="caution">
    <text evidence="9">The sequence shown here is derived from an EMBL/GenBank/DDBJ whole genome shotgun (WGS) entry which is preliminary data.</text>
</comment>
<evidence type="ECO:0000256" key="1">
    <source>
        <dbReference type="ARBA" id="ARBA00004123"/>
    </source>
</evidence>
<protein>
    <submittedName>
        <fullName evidence="9">ZN572 protein</fullName>
    </submittedName>
</protein>
<evidence type="ECO:0000256" key="2">
    <source>
        <dbReference type="ARBA" id="ARBA00022723"/>
    </source>
</evidence>
<accession>A0A7L0CZN8</accession>
<dbReference type="InterPro" id="IPR050758">
    <property type="entry name" value="Znf_C2H2-type"/>
</dbReference>
<dbReference type="EMBL" id="VXAI01000041">
    <property type="protein sequence ID" value="NXJ62380.1"/>
    <property type="molecule type" value="Genomic_DNA"/>
</dbReference>
<evidence type="ECO:0000256" key="3">
    <source>
        <dbReference type="ARBA" id="ARBA00022737"/>
    </source>
</evidence>
<dbReference type="GO" id="GO:0005634">
    <property type="term" value="C:nucleus"/>
    <property type="evidence" value="ECO:0007669"/>
    <property type="project" value="UniProtKB-SubCell"/>
</dbReference>
<dbReference type="AlphaFoldDB" id="A0A7L0CZN8"/>
<feature type="non-terminal residue" evidence="9">
    <location>
        <position position="1"/>
    </location>
</feature>
<feature type="domain" description="C2H2-type" evidence="8">
    <location>
        <begin position="19"/>
        <end position="46"/>
    </location>
</feature>
<keyword evidence="4 7" id="KW-0863">Zinc-finger</keyword>
<sequence length="66" mass="7730">THFDLYIYQQRAQMGEKPLRCCDCEKDFNRNSDLTKHQLVHTGEKPYLCAFCGKNCSKDSSLTQRQ</sequence>
<proteinExistence type="predicted"/>
<evidence type="ECO:0000256" key="6">
    <source>
        <dbReference type="ARBA" id="ARBA00023242"/>
    </source>
</evidence>
<evidence type="ECO:0000256" key="7">
    <source>
        <dbReference type="PROSITE-ProRule" id="PRU00042"/>
    </source>
</evidence>
<keyword evidence="3" id="KW-0677">Repeat</keyword>
<dbReference type="PANTHER" id="PTHR23234">
    <property type="entry name" value="ZNF44 PROTEIN"/>
    <property type="match status" value="1"/>
</dbReference>
<gene>
    <name evidence="9" type="primary">Znf572_0</name>
    <name evidence="9" type="ORF">ROSBEN_R03024</name>
</gene>
<comment type="subcellular location">
    <subcellularLocation>
        <location evidence="1">Nucleus</location>
    </subcellularLocation>
</comment>
<dbReference type="GO" id="GO:0008270">
    <property type="term" value="F:zinc ion binding"/>
    <property type="evidence" value="ECO:0007669"/>
    <property type="project" value="UniProtKB-KW"/>
</dbReference>
<dbReference type="PANTHER" id="PTHR23234:SF8">
    <property type="entry name" value="C2H2-TYPE DOMAIN-CONTAINING PROTEIN"/>
    <property type="match status" value="1"/>
</dbReference>
<keyword evidence="2" id="KW-0479">Metal-binding</keyword>
<evidence type="ECO:0000256" key="5">
    <source>
        <dbReference type="ARBA" id="ARBA00022833"/>
    </source>
</evidence>
<reference evidence="9 10" key="1">
    <citation type="submission" date="2019-09" db="EMBL/GenBank/DDBJ databases">
        <title>Bird 10,000 Genomes (B10K) Project - Family phase.</title>
        <authorList>
            <person name="Zhang G."/>
        </authorList>
    </citation>
    <scope>NUCLEOTIDE SEQUENCE [LARGE SCALE GENOMIC DNA]</scope>
    <source>
        <strain evidence="9">B10K-DU-006-20</strain>
        <tissue evidence="9">Mixed tissue sample</tissue>
    </source>
</reference>
<dbReference type="Pfam" id="PF00096">
    <property type="entry name" value="zf-C2H2"/>
    <property type="match status" value="1"/>
</dbReference>
<dbReference type="SUPFAM" id="SSF57667">
    <property type="entry name" value="beta-beta-alpha zinc fingers"/>
    <property type="match status" value="1"/>
</dbReference>
<keyword evidence="6" id="KW-0539">Nucleus</keyword>
<evidence type="ECO:0000259" key="8">
    <source>
        <dbReference type="PROSITE" id="PS50157"/>
    </source>
</evidence>
<dbReference type="PROSITE" id="PS50157">
    <property type="entry name" value="ZINC_FINGER_C2H2_2"/>
    <property type="match status" value="1"/>
</dbReference>
<organism evidence="9 10">
    <name type="scientific">Rostratula benghalensis</name>
    <name type="common">greater painted-snipe</name>
    <dbReference type="NCBI Taxonomy" id="118793"/>
    <lineage>
        <taxon>Eukaryota</taxon>
        <taxon>Metazoa</taxon>
        <taxon>Chordata</taxon>
        <taxon>Craniata</taxon>
        <taxon>Vertebrata</taxon>
        <taxon>Euteleostomi</taxon>
        <taxon>Archelosauria</taxon>
        <taxon>Archosauria</taxon>
        <taxon>Dinosauria</taxon>
        <taxon>Saurischia</taxon>
        <taxon>Theropoda</taxon>
        <taxon>Coelurosauria</taxon>
        <taxon>Aves</taxon>
        <taxon>Neognathae</taxon>
        <taxon>Neoaves</taxon>
        <taxon>Charadriiformes</taxon>
        <taxon>Rostratulidae</taxon>
        <taxon>Rostratula</taxon>
    </lineage>
</organism>
<dbReference type="Proteomes" id="UP000545435">
    <property type="component" value="Unassembled WGS sequence"/>
</dbReference>
<keyword evidence="10" id="KW-1185">Reference proteome</keyword>
<keyword evidence="5" id="KW-0862">Zinc</keyword>
<evidence type="ECO:0000313" key="9">
    <source>
        <dbReference type="EMBL" id="NXJ62380.1"/>
    </source>
</evidence>
<dbReference type="InterPro" id="IPR036236">
    <property type="entry name" value="Znf_C2H2_sf"/>
</dbReference>
<evidence type="ECO:0000256" key="4">
    <source>
        <dbReference type="ARBA" id="ARBA00022771"/>
    </source>
</evidence>
<dbReference type="PROSITE" id="PS00028">
    <property type="entry name" value="ZINC_FINGER_C2H2_1"/>
    <property type="match status" value="1"/>
</dbReference>
<dbReference type="FunFam" id="3.30.160.60:FF:000446">
    <property type="entry name" value="Zinc finger protein"/>
    <property type="match status" value="1"/>
</dbReference>
<dbReference type="InterPro" id="IPR013087">
    <property type="entry name" value="Znf_C2H2_type"/>
</dbReference>